<accession>A0A0A7KRE2</accession>
<proteinExistence type="predicted"/>
<evidence type="ECO:0000313" key="2">
    <source>
        <dbReference type="EMBL" id="AIZ48693.1"/>
    </source>
</evidence>
<feature type="region of interest" description="Disordered" evidence="1">
    <location>
        <begin position="25"/>
        <end position="57"/>
    </location>
</feature>
<reference evidence="2 3" key="1">
    <citation type="journal article" date="2015" name="Virus Genes">
        <title>The genome sequence of Agrotis segetum nucleopolyhedrovirus B (AgseNPV-B) reveals a new baculovirus species within the Agrotis baculovirus complex.</title>
        <authorList>
            <person name="Wennmann J.T."/>
            <person name="Gueli Alletti G."/>
            <person name="Jehle J.A."/>
        </authorList>
    </citation>
    <scope>NUCLEOTIDE SEQUENCE [LARGE SCALE GENOMIC DNA]</scope>
    <source>
        <strain evidence="2">English</strain>
    </source>
</reference>
<dbReference type="KEGG" id="vg:22619726"/>
<sequence length="326" mass="38005">MAKRINPQSIEKAVEPKRAVIIDDSNETQLSVYNNGDDNDHDSDDSYVDNQDVDDKVHHPDDNKMLCVFKTPTIARASKWVDQFRYNLEMKNLTVLRCNTAFNKLFDCMSFLRESLSLEHNISDLLPEVSKDIVIVKPSAPRVVYQVGKYIKGGSMPFYFFDFCKIKRSEGNFGEFFTMSWPKQYMHNEAFARVIVTYKRWDCETMKLQNVAYVKLPSNEAYLSKSTFVRKFFDIKSQHNQRNYMTGRLVKSVVCEPFTVERFDSVFKFEEDSKSSAEVEMLVGVQIEGFKQSKGEVEFETVDNKTLQEKTYSLSIKPMVFFYIEE</sequence>
<dbReference type="Pfam" id="PF04786">
    <property type="entry name" value="Baculo_DNA_bind"/>
    <property type="match status" value="1"/>
</dbReference>
<evidence type="ECO:0000256" key="1">
    <source>
        <dbReference type="SAM" id="MobiDB-lite"/>
    </source>
</evidence>
<dbReference type="EMBL" id="KM102981">
    <property type="protein sequence ID" value="AIZ48693.1"/>
    <property type="molecule type" value="Genomic_DNA"/>
</dbReference>
<keyword evidence="3" id="KW-1185">Reference proteome</keyword>
<evidence type="ECO:0000313" key="3">
    <source>
        <dbReference type="Proteomes" id="UP000202327"/>
    </source>
</evidence>
<dbReference type="RefSeq" id="YP_009112697.1">
    <property type="nucleotide sequence ID" value="NC_025960.1"/>
</dbReference>
<dbReference type="Proteomes" id="UP000202327">
    <property type="component" value="Segment"/>
</dbReference>
<feature type="compositionally biased region" description="Acidic residues" evidence="1">
    <location>
        <begin position="37"/>
        <end position="47"/>
    </location>
</feature>
<dbReference type="GeneID" id="22619726"/>
<protein>
    <submittedName>
        <fullName evidence="2">Dbp</fullName>
    </submittedName>
</protein>
<organism evidence="2 3">
    <name type="scientific">Agrotis segetum nucleopolyhedrovirus B</name>
    <dbReference type="NCBI Taxonomy" id="1580580"/>
    <lineage>
        <taxon>Viruses</taxon>
        <taxon>Viruses incertae sedis</taxon>
        <taxon>Naldaviricetes</taxon>
        <taxon>Lefavirales</taxon>
        <taxon>Baculoviridae</taxon>
        <taxon>Alphabaculovirus</taxon>
        <taxon>Alphabaculovirus alteragsegetum</taxon>
    </lineage>
</organism>
<dbReference type="InterPro" id="IPR006871">
    <property type="entry name" value="ssDNA-bd_baculovirus"/>
</dbReference>
<dbReference type="OrthoDB" id="23658at10239"/>
<name>A0A0A7KRE2_9ABAC</name>